<evidence type="ECO:0000256" key="1">
    <source>
        <dbReference type="ARBA" id="ARBA00004141"/>
    </source>
</evidence>
<dbReference type="InParanoid" id="A7S5Y3"/>
<dbReference type="KEGG" id="nve:5512618"/>
<feature type="transmembrane region" description="Helical" evidence="5">
    <location>
        <begin position="307"/>
        <end position="329"/>
    </location>
</feature>
<gene>
    <name evidence="6" type="ORF">NEMVEDRAFT_v1g105857</name>
</gene>
<dbReference type="FunCoup" id="A7S5Y3">
    <property type="interactions" value="101"/>
</dbReference>
<dbReference type="Proteomes" id="UP000001593">
    <property type="component" value="Unassembled WGS sequence"/>
</dbReference>
<dbReference type="InterPro" id="IPR002293">
    <property type="entry name" value="AA/rel_permease1"/>
</dbReference>
<evidence type="ECO:0000256" key="5">
    <source>
        <dbReference type="SAM" id="Phobius"/>
    </source>
</evidence>
<feature type="transmembrane region" description="Helical" evidence="5">
    <location>
        <begin position="258"/>
        <end position="287"/>
    </location>
</feature>
<keyword evidence="4 5" id="KW-0472">Membrane</keyword>
<evidence type="ECO:0008006" key="8">
    <source>
        <dbReference type="Google" id="ProtNLM"/>
    </source>
</evidence>
<feature type="transmembrane region" description="Helical" evidence="5">
    <location>
        <begin position="191"/>
        <end position="211"/>
    </location>
</feature>
<comment type="subcellular location">
    <subcellularLocation>
        <location evidence="1">Membrane</location>
        <topology evidence="1">Multi-pass membrane protein</topology>
    </subcellularLocation>
</comment>
<dbReference type="OrthoDB" id="3900342at2759"/>
<feature type="transmembrane region" description="Helical" evidence="5">
    <location>
        <begin position="96"/>
        <end position="117"/>
    </location>
</feature>
<dbReference type="Gene3D" id="1.20.1740.10">
    <property type="entry name" value="Amino acid/polyamine transporter I"/>
    <property type="match status" value="1"/>
</dbReference>
<protein>
    <recommendedName>
        <fullName evidence="8">Cationic amino acid transporter C-terminal domain-containing protein</fullName>
    </recommendedName>
</protein>
<feature type="transmembrane region" description="Helical" evidence="5">
    <location>
        <begin position="36"/>
        <end position="53"/>
    </location>
</feature>
<dbReference type="GO" id="GO:0005886">
    <property type="term" value="C:plasma membrane"/>
    <property type="evidence" value="ECO:0000318"/>
    <property type="project" value="GO_Central"/>
</dbReference>
<dbReference type="STRING" id="45351.A7S5Y3"/>
<organism evidence="6 7">
    <name type="scientific">Nematostella vectensis</name>
    <name type="common">Starlet sea anemone</name>
    <dbReference type="NCBI Taxonomy" id="45351"/>
    <lineage>
        <taxon>Eukaryota</taxon>
        <taxon>Metazoa</taxon>
        <taxon>Cnidaria</taxon>
        <taxon>Anthozoa</taxon>
        <taxon>Hexacorallia</taxon>
        <taxon>Actiniaria</taxon>
        <taxon>Edwardsiidae</taxon>
        <taxon>Nematostella</taxon>
    </lineage>
</organism>
<dbReference type="PhylomeDB" id="A7S5Y3"/>
<evidence type="ECO:0000313" key="7">
    <source>
        <dbReference type="Proteomes" id="UP000001593"/>
    </source>
</evidence>
<keyword evidence="3 5" id="KW-1133">Transmembrane helix</keyword>
<feature type="non-terminal residue" evidence="6">
    <location>
        <position position="1"/>
    </location>
</feature>
<feature type="transmembrane region" description="Helical" evidence="5">
    <location>
        <begin position="165"/>
        <end position="182"/>
    </location>
</feature>
<evidence type="ECO:0000256" key="3">
    <source>
        <dbReference type="ARBA" id="ARBA00022989"/>
    </source>
</evidence>
<dbReference type="GO" id="GO:0006865">
    <property type="term" value="P:amino acid transport"/>
    <property type="evidence" value="ECO:0000318"/>
    <property type="project" value="GO_Central"/>
</dbReference>
<dbReference type="FunFam" id="1.20.1740.10:FF:000010">
    <property type="entry name" value="probable cationic amino acid transporter"/>
    <property type="match status" value="1"/>
</dbReference>
<dbReference type="PANTHER" id="PTHR43243:SF105">
    <property type="entry name" value="CATIONIC AMINO ACID TRANSPORTER C-TERMINAL DOMAIN-CONTAINING PROTEIN"/>
    <property type="match status" value="1"/>
</dbReference>
<dbReference type="OMA" id="ASTHINN"/>
<dbReference type="PIRSF" id="PIRSF006060">
    <property type="entry name" value="AA_transporter"/>
    <property type="match status" value="1"/>
</dbReference>
<dbReference type="Pfam" id="PF13520">
    <property type="entry name" value="AA_permease_2"/>
    <property type="match status" value="1"/>
</dbReference>
<dbReference type="HOGENOM" id="CLU_007946_15_12_1"/>
<keyword evidence="2 5" id="KW-0812">Transmembrane</keyword>
<sequence length="358" mass="38536">MAAVIRWFGNLGRKKYLNEEAIVRTDLSRCLTLQDLTALGVGSTLGAGIYVVAGEVARSVAGPGVVISFFIAAFASVLSGLCYAEFGARVPKAGSAYVYSYVTMGELCAFIIGWNLVLEYVIGASSVARAWSSYFDTIIQDRIRTSTIQTIGEINFPGLGKYPDFFSFLLVLVITFVLAIGVKNSSRFNSVFTFVNVLVIIFITVLGFYHAKGVNWTRDFLPFGFSGVVSGAATCFYCFVGFDIIATTGEEAQNPSRAIPISIVVSLGICFVAYFGVSAALTLMWPYNLLPAQGALPKVFALRGAPWAQYLIAAGALCGLTASLIGALFPLPRLLYAMASDGLIFTFLARIHPRTEIP</sequence>
<proteinExistence type="predicted"/>
<feature type="transmembrane region" description="Helical" evidence="5">
    <location>
        <begin position="65"/>
        <end position="84"/>
    </location>
</feature>
<accession>A7S5Y3</accession>
<dbReference type="GO" id="GO:0015171">
    <property type="term" value="F:amino acid transmembrane transporter activity"/>
    <property type="evidence" value="ECO:0000318"/>
    <property type="project" value="GO_Central"/>
</dbReference>
<evidence type="ECO:0000256" key="2">
    <source>
        <dbReference type="ARBA" id="ARBA00022692"/>
    </source>
</evidence>
<evidence type="ECO:0000313" key="6">
    <source>
        <dbReference type="EMBL" id="EDO40885.1"/>
    </source>
</evidence>
<dbReference type="AlphaFoldDB" id="A7S5Y3"/>
<keyword evidence="7" id="KW-1185">Reference proteome</keyword>
<name>A7S5Y3_NEMVE</name>
<dbReference type="EMBL" id="DS469585">
    <property type="protein sequence ID" value="EDO40885.1"/>
    <property type="molecule type" value="Genomic_DNA"/>
</dbReference>
<dbReference type="eggNOG" id="KOG1286">
    <property type="taxonomic scope" value="Eukaryota"/>
</dbReference>
<feature type="transmembrane region" description="Helical" evidence="5">
    <location>
        <begin position="223"/>
        <end position="246"/>
    </location>
</feature>
<evidence type="ECO:0000256" key="4">
    <source>
        <dbReference type="ARBA" id="ARBA00023136"/>
    </source>
</evidence>
<dbReference type="PANTHER" id="PTHR43243">
    <property type="entry name" value="INNER MEMBRANE TRANSPORTER YGJI-RELATED"/>
    <property type="match status" value="1"/>
</dbReference>
<reference evidence="6 7" key="1">
    <citation type="journal article" date="2007" name="Science">
        <title>Sea anemone genome reveals ancestral eumetazoan gene repertoire and genomic organization.</title>
        <authorList>
            <person name="Putnam N.H."/>
            <person name="Srivastava M."/>
            <person name="Hellsten U."/>
            <person name="Dirks B."/>
            <person name="Chapman J."/>
            <person name="Salamov A."/>
            <person name="Terry A."/>
            <person name="Shapiro H."/>
            <person name="Lindquist E."/>
            <person name="Kapitonov V.V."/>
            <person name="Jurka J."/>
            <person name="Genikhovich G."/>
            <person name="Grigoriev I.V."/>
            <person name="Lucas S.M."/>
            <person name="Steele R.E."/>
            <person name="Finnerty J.R."/>
            <person name="Technau U."/>
            <person name="Martindale M.Q."/>
            <person name="Rokhsar D.S."/>
        </authorList>
    </citation>
    <scope>NUCLEOTIDE SEQUENCE [LARGE SCALE GENOMIC DNA]</scope>
    <source>
        <strain evidence="7">CH2 X CH6</strain>
    </source>
</reference>